<protein>
    <submittedName>
        <fullName evidence="1">Uncharacterized protein</fullName>
    </submittedName>
</protein>
<name>A0ACB8Q9V8_9AGAM</name>
<reference evidence="1" key="2">
    <citation type="journal article" date="2022" name="New Phytol.">
        <title>Evolutionary transition to the ectomycorrhizal habit in the genomes of a hyperdiverse lineage of mushroom-forming fungi.</title>
        <authorList>
            <person name="Looney B."/>
            <person name="Miyauchi S."/>
            <person name="Morin E."/>
            <person name="Drula E."/>
            <person name="Courty P.E."/>
            <person name="Kohler A."/>
            <person name="Kuo A."/>
            <person name="LaButti K."/>
            <person name="Pangilinan J."/>
            <person name="Lipzen A."/>
            <person name="Riley R."/>
            <person name="Andreopoulos W."/>
            <person name="He G."/>
            <person name="Johnson J."/>
            <person name="Nolan M."/>
            <person name="Tritt A."/>
            <person name="Barry K.W."/>
            <person name="Grigoriev I.V."/>
            <person name="Nagy L.G."/>
            <person name="Hibbett D."/>
            <person name="Henrissat B."/>
            <person name="Matheny P.B."/>
            <person name="Labbe J."/>
            <person name="Martin F.M."/>
        </authorList>
    </citation>
    <scope>NUCLEOTIDE SEQUENCE</scope>
    <source>
        <strain evidence="1">EC-137</strain>
    </source>
</reference>
<evidence type="ECO:0000313" key="2">
    <source>
        <dbReference type="Proteomes" id="UP000814128"/>
    </source>
</evidence>
<comment type="caution">
    <text evidence="1">The sequence shown here is derived from an EMBL/GenBank/DDBJ whole genome shotgun (WGS) entry which is preliminary data.</text>
</comment>
<keyword evidence="2" id="KW-1185">Reference proteome</keyword>
<proteinExistence type="predicted"/>
<gene>
    <name evidence="1" type="ORF">K488DRAFT_73631</name>
</gene>
<dbReference type="Proteomes" id="UP000814128">
    <property type="component" value="Unassembled WGS sequence"/>
</dbReference>
<organism evidence="1 2">
    <name type="scientific">Vararia minispora EC-137</name>
    <dbReference type="NCBI Taxonomy" id="1314806"/>
    <lineage>
        <taxon>Eukaryota</taxon>
        <taxon>Fungi</taxon>
        <taxon>Dikarya</taxon>
        <taxon>Basidiomycota</taxon>
        <taxon>Agaricomycotina</taxon>
        <taxon>Agaricomycetes</taxon>
        <taxon>Russulales</taxon>
        <taxon>Lachnocladiaceae</taxon>
        <taxon>Vararia</taxon>
    </lineage>
</organism>
<evidence type="ECO:0000313" key="1">
    <source>
        <dbReference type="EMBL" id="KAI0028624.1"/>
    </source>
</evidence>
<accession>A0ACB8Q9V8</accession>
<dbReference type="EMBL" id="MU273736">
    <property type="protein sequence ID" value="KAI0028624.1"/>
    <property type="molecule type" value="Genomic_DNA"/>
</dbReference>
<sequence>MDTVRLFLLHRAQLLVTEGARSCGAALRHGDSPRWTTLARDRAANPVSKGSGNERQRVVRNAAAQMKLDQIWAEFKLCVGESVGESRRTAGIEAGGPEKSYRSNLRSSGRRHRCVGWRWDGGRTDTGLFPKSKDNIQYSSKARRHGDDVEGLQRQHVSHYVPLAAGGVYGGHLGIREGRLLPRELAPGQQRGTRRIFCNRRARLLGMKRIYPQVCIHVRSPLHRHYTNGRRRGGTATWVGKRGKETRRNGTGRAGEQKKQGNNHVGDWRGNRQRGVSFQVLHGALRPYLTRRTKRGMAVATPFSDDGRSKQR</sequence>
<reference evidence="1" key="1">
    <citation type="submission" date="2021-02" db="EMBL/GenBank/DDBJ databases">
        <authorList>
            <consortium name="DOE Joint Genome Institute"/>
            <person name="Ahrendt S."/>
            <person name="Looney B.P."/>
            <person name="Miyauchi S."/>
            <person name="Morin E."/>
            <person name="Drula E."/>
            <person name="Courty P.E."/>
            <person name="Chicoki N."/>
            <person name="Fauchery L."/>
            <person name="Kohler A."/>
            <person name="Kuo A."/>
            <person name="Labutti K."/>
            <person name="Pangilinan J."/>
            <person name="Lipzen A."/>
            <person name="Riley R."/>
            <person name="Andreopoulos W."/>
            <person name="He G."/>
            <person name="Johnson J."/>
            <person name="Barry K.W."/>
            <person name="Grigoriev I.V."/>
            <person name="Nagy L."/>
            <person name="Hibbett D."/>
            <person name="Henrissat B."/>
            <person name="Matheny P.B."/>
            <person name="Labbe J."/>
            <person name="Martin F."/>
        </authorList>
    </citation>
    <scope>NUCLEOTIDE SEQUENCE</scope>
    <source>
        <strain evidence="1">EC-137</strain>
    </source>
</reference>